<dbReference type="NCBIfam" id="TIGR00830">
    <property type="entry name" value="PTBA"/>
    <property type="match status" value="1"/>
</dbReference>
<dbReference type="PROSITE" id="PS51093">
    <property type="entry name" value="PTS_EIIA_TYPE_1"/>
    <property type="match status" value="1"/>
</dbReference>
<keyword evidence="17" id="KW-1185">Reference proteome</keyword>
<accession>A0ABT9YNX1</accession>
<dbReference type="SUPFAM" id="SSF51261">
    <property type="entry name" value="Duplicated hybrid motif"/>
    <property type="match status" value="1"/>
</dbReference>
<keyword evidence="9 12" id="KW-1133">Transmembrane helix</keyword>
<reference evidence="16 17" key="1">
    <citation type="submission" date="2023-07" db="EMBL/GenBank/DDBJ databases">
        <title>Genomic Encyclopedia of Type Strains, Phase IV (KMG-IV): sequencing the most valuable type-strain genomes for metagenomic binning, comparative biology and taxonomic classification.</title>
        <authorList>
            <person name="Goeker M."/>
        </authorList>
    </citation>
    <scope>NUCLEOTIDE SEQUENCE [LARGE SCALE GENOMIC DNA]</scope>
    <source>
        <strain evidence="16 17">DSM 105143</strain>
    </source>
</reference>
<evidence type="ECO:0000256" key="4">
    <source>
        <dbReference type="ARBA" id="ARBA00022597"/>
    </source>
</evidence>
<evidence type="ECO:0000256" key="11">
    <source>
        <dbReference type="PROSITE-ProRule" id="PRU00421"/>
    </source>
</evidence>
<dbReference type="PANTHER" id="PTHR30175:SF1">
    <property type="entry name" value="PTS SYSTEM ARBUTIN-, CELLOBIOSE-, AND SALICIN-SPECIFIC EIIBC COMPONENT-RELATED"/>
    <property type="match status" value="1"/>
</dbReference>
<keyword evidence="10 12" id="KW-0472">Membrane</keyword>
<evidence type="ECO:0000256" key="7">
    <source>
        <dbReference type="ARBA" id="ARBA00022692"/>
    </source>
</evidence>
<dbReference type="PROSITE" id="PS00371">
    <property type="entry name" value="PTS_EIIA_TYPE_1_HIS"/>
    <property type="match status" value="1"/>
</dbReference>
<feature type="transmembrane region" description="Helical" evidence="12">
    <location>
        <begin position="103"/>
        <end position="124"/>
    </location>
</feature>
<dbReference type="PROSITE" id="PS01035">
    <property type="entry name" value="PTS_EIIB_TYPE_1_CYS"/>
    <property type="match status" value="1"/>
</dbReference>
<feature type="transmembrane region" description="Helical" evidence="12">
    <location>
        <begin position="144"/>
        <end position="163"/>
    </location>
</feature>
<dbReference type="PROSITE" id="PS51098">
    <property type="entry name" value="PTS_EIIB_TYPE_1"/>
    <property type="match status" value="1"/>
</dbReference>
<evidence type="ECO:0000256" key="12">
    <source>
        <dbReference type="SAM" id="Phobius"/>
    </source>
</evidence>
<dbReference type="SUPFAM" id="SSF55604">
    <property type="entry name" value="Glucose permease domain IIB"/>
    <property type="match status" value="1"/>
</dbReference>
<feature type="transmembrane region" description="Helical" evidence="12">
    <location>
        <begin position="244"/>
        <end position="269"/>
    </location>
</feature>
<keyword evidence="5" id="KW-0808">Transferase</keyword>
<keyword evidence="3" id="KW-1003">Cell membrane</keyword>
<dbReference type="InterPro" id="IPR050558">
    <property type="entry name" value="PTS_Sugar-Specific_Components"/>
</dbReference>
<dbReference type="InterPro" id="IPR001127">
    <property type="entry name" value="PTS_EIIA_1_perm"/>
</dbReference>
<evidence type="ECO:0000256" key="8">
    <source>
        <dbReference type="ARBA" id="ARBA00022777"/>
    </source>
</evidence>
<dbReference type="Pfam" id="PF00367">
    <property type="entry name" value="PTS_EIIB"/>
    <property type="match status" value="1"/>
</dbReference>
<evidence type="ECO:0000259" key="15">
    <source>
        <dbReference type="PROSITE" id="PS51103"/>
    </source>
</evidence>
<dbReference type="InterPro" id="IPR036878">
    <property type="entry name" value="Glu_permease_IIB"/>
</dbReference>
<keyword evidence="4" id="KW-0762">Sugar transport</keyword>
<comment type="caution">
    <text evidence="16">The sequence shown here is derived from an EMBL/GenBank/DDBJ whole genome shotgun (WGS) entry which is preliminary data.</text>
</comment>
<feature type="domain" description="PTS EIIA type-1" evidence="13">
    <location>
        <begin position="384"/>
        <end position="497"/>
    </location>
</feature>
<feature type="domain" description="PTS EIIC type-1" evidence="15">
    <location>
        <begin position="105"/>
        <end position="474"/>
    </location>
</feature>
<evidence type="ECO:0000256" key="3">
    <source>
        <dbReference type="ARBA" id="ARBA00022475"/>
    </source>
</evidence>
<dbReference type="Gene3D" id="3.30.1360.60">
    <property type="entry name" value="Glucose permease domain IIB"/>
    <property type="match status" value="1"/>
</dbReference>
<feature type="domain" description="PTS EIIB type-1" evidence="14">
    <location>
        <begin position="6"/>
        <end position="88"/>
    </location>
</feature>
<keyword evidence="8" id="KW-0418">Kinase</keyword>
<dbReference type="Proteomes" id="UP001223079">
    <property type="component" value="Unassembled WGS sequence"/>
</dbReference>
<dbReference type="InterPro" id="IPR018113">
    <property type="entry name" value="PTrfase_EIIB_Cys"/>
</dbReference>
<dbReference type="Pfam" id="PF00358">
    <property type="entry name" value="PTS_EIIA_1"/>
    <property type="match status" value="1"/>
</dbReference>
<dbReference type="InterPro" id="IPR003352">
    <property type="entry name" value="PTS_EIIC"/>
</dbReference>
<gene>
    <name evidence="16" type="ORF">J2S23_000213</name>
</gene>
<feature type="active site" description="Phosphocysteine intermediate; for EIIB activity" evidence="11">
    <location>
        <position position="28"/>
    </location>
</feature>
<dbReference type="RefSeq" id="WP_307120919.1">
    <property type="nucleotide sequence ID" value="NZ_JAUSTM010000002.1"/>
</dbReference>
<dbReference type="InterPro" id="IPR013013">
    <property type="entry name" value="PTS_EIIC_1"/>
</dbReference>
<evidence type="ECO:0000256" key="10">
    <source>
        <dbReference type="ARBA" id="ARBA00023136"/>
    </source>
</evidence>
<dbReference type="CDD" id="cd00212">
    <property type="entry name" value="PTS_IIB_glc"/>
    <property type="match status" value="1"/>
</dbReference>
<keyword evidence="6" id="KW-0598">Phosphotransferase system</keyword>
<evidence type="ECO:0000256" key="6">
    <source>
        <dbReference type="ARBA" id="ARBA00022683"/>
    </source>
</evidence>
<evidence type="ECO:0000259" key="14">
    <source>
        <dbReference type="PROSITE" id="PS51098"/>
    </source>
</evidence>
<dbReference type="Gene3D" id="2.70.70.10">
    <property type="entry name" value="Glucose Permease (Domain IIA)"/>
    <property type="match status" value="1"/>
</dbReference>
<feature type="transmembrane region" description="Helical" evidence="12">
    <location>
        <begin position="289"/>
        <end position="312"/>
    </location>
</feature>
<comment type="subcellular location">
    <subcellularLocation>
        <location evidence="1">Cell membrane</location>
        <topology evidence="1">Multi-pass membrane protein</topology>
    </subcellularLocation>
</comment>
<evidence type="ECO:0000256" key="2">
    <source>
        <dbReference type="ARBA" id="ARBA00022448"/>
    </source>
</evidence>
<dbReference type="Pfam" id="PF02378">
    <property type="entry name" value="PTS_EIIC"/>
    <property type="match status" value="1"/>
</dbReference>
<dbReference type="EMBL" id="JAUSTM010000002">
    <property type="protein sequence ID" value="MDQ0221681.1"/>
    <property type="molecule type" value="Genomic_DNA"/>
</dbReference>
<feature type="transmembrane region" description="Helical" evidence="12">
    <location>
        <begin position="386"/>
        <end position="408"/>
    </location>
</feature>
<evidence type="ECO:0000256" key="5">
    <source>
        <dbReference type="ARBA" id="ARBA00022679"/>
    </source>
</evidence>
<dbReference type="PROSITE" id="PS51103">
    <property type="entry name" value="PTS_EIIC_TYPE_1"/>
    <property type="match status" value="1"/>
</dbReference>
<evidence type="ECO:0000256" key="9">
    <source>
        <dbReference type="ARBA" id="ARBA00022989"/>
    </source>
</evidence>
<evidence type="ECO:0000256" key="1">
    <source>
        <dbReference type="ARBA" id="ARBA00004651"/>
    </source>
</evidence>
<feature type="transmembrane region" description="Helical" evidence="12">
    <location>
        <begin position="175"/>
        <end position="195"/>
    </location>
</feature>
<feature type="transmembrane region" description="Helical" evidence="12">
    <location>
        <begin position="215"/>
        <end position="232"/>
    </location>
</feature>
<dbReference type="PANTHER" id="PTHR30175">
    <property type="entry name" value="PHOSPHOTRANSFERASE SYSTEM TRANSPORT PROTEIN"/>
    <property type="match status" value="1"/>
</dbReference>
<dbReference type="InterPro" id="IPR011055">
    <property type="entry name" value="Dup_hybrid_motif"/>
</dbReference>
<evidence type="ECO:0000313" key="16">
    <source>
        <dbReference type="EMBL" id="MDQ0221681.1"/>
    </source>
</evidence>
<keyword evidence="2" id="KW-0813">Transport</keyword>
<organism evidence="16 17">
    <name type="scientific">Streptococcus moroccensis</name>
    <dbReference type="NCBI Taxonomy" id="1451356"/>
    <lineage>
        <taxon>Bacteria</taxon>
        <taxon>Bacillati</taxon>
        <taxon>Bacillota</taxon>
        <taxon>Bacilli</taxon>
        <taxon>Lactobacillales</taxon>
        <taxon>Streptococcaceae</taxon>
        <taxon>Streptococcus</taxon>
    </lineage>
</organism>
<keyword evidence="7 12" id="KW-0812">Transmembrane</keyword>
<sequence length="517" mass="54247">MAKDYTALAQTIIDKVGGEDNVNSLIHCATRLRFNLKDEGKADTEGLNNIPGVINVVQSGGQYQIVIGPEVASVFKAITAQANFSVGEEAPQEEDDKGKVAKVLDTIAGMFVPIVPVMAGAGMIKVINSLSLMFGWLTPEDNTFKFLSIFGDTIFYFLPVILAASAAKKFKTNQYLAMAIGASLISPTFVAMVGAAREAGTGLDFLSLPVTLANYSSSVIPIILAVWFLSYVEPVVTKYTPAILRIFLAPMVTLLIVMSATFLFIGPLGTWMGDGLNALVSMLNGVAPWLVPMLIGATSPLLVMTGMHYGIIPIGINMLATKGIDTVAGPGMMVSNIAQGGAALAVAFKTKDKPLKALSISTGISAVLGITEPVLYGVNLKYKRPLYAAMIGGGVAGLYLGVMGVALVPSSGEIVAPVNGVLSTVFPTGHAYRIVRPDGVEVLVHIGINTVDLAGQGFKALVQQGQSVKAGQAMASVDFELVKAKGYDTSIMTIITDAKGKDMMLKTTGEVFAGDLI</sequence>
<proteinExistence type="predicted"/>
<evidence type="ECO:0000259" key="13">
    <source>
        <dbReference type="PROSITE" id="PS51093"/>
    </source>
</evidence>
<name>A0ABT9YNX1_9STRE</name>
<protein>
    <submittedName>
        <fullName evidence="16">PTS system beta-glucosides-specific IIC component</fullName>
    </submittedName>
</protein>
<evidence type="ECO:0000313" key="17">
    <source>
        <dbReference type="Proteomes" id="UP001223079"/>
    </source>
</evidence>
<dbReference type="InterPro" id="IPR001996">
    <property type="entry name" value="PTS_IIB_1"/>
</dbReference>